<dbReference type="NCBIfam" id="TIGR00915">
    <property type="entry name" value="2A0602"/>
    <property type="match status" value="1"/>
</dbReference>
<accession>A0ABT6FF24</accession>
<dbReference type="PANTHER" id="PTHR32063">
    <property type="match status" value="1"/>
</dbReference>
<dbReference type="Gene3D" id="3.30.2090.10">
    <property type="entry name" value="Multidrug efflux transporter AcrB TolC docking domain, DN and DC subdomains"/>
    <property type="match status" value="2"/>
</dbReference>
<evidence type="ECO:0000313" key="10">
    <source>
        <dbReference type="EMBL" id="MDG3006134.1"/>
    </source>
</evidence>
<organism evidence="10 11">
    <name type="scientific">Paludisphaera mucosa</name>
    <dbReference type="NCBI Taxonomy" id="3030827"/>
    <lineage>
        <taxon>Bacteria</taxon>
        <taxon>Pseudomonadati</taxon>
        <taxon>Planctomycetota</taxon>
        <taxon>Planctomycetia</taxon>
        <taxon>Isosphaerales</taxon>
        <taxon>Isosphaeraceae</taxon>
        <taxon>Paludisphaera</taxon>
    </lineage>
</organism>
<keyword evidence="6 9" id="KW-0812">Transmembrane</keyword>
<comment type="caution">
    <text evidence="10">The sequence shown here is derived from an EMBL/GenBank/DDBJ whole genome shotgun (WGS) entry which is preliminary data.</text>
</comment>
<feature type="transmembrane region" description="Helical" evidence="9">
    <location>
        <begin position="472"/>
        <end position="499"/>
    </location>
</feature>
<dbReference type="InterPro" id="IPR001036">
    <property type="entry name" value="Acrflvin-R"/>
</dbReference>
<feature type="transmembrane region" description="Helical" evidence="9">
    <location>
        <begin position="12"/>
        <end position="32"/>
    </location>
</feature>
<dbReference type="Proteomes" id="UP001216907">
    <property type="component" value="Unassembled WGS sequence"/>
</dbReference>
<comment type="similarity">
    <text evidence="2">Belongs to the resistance-nodulation-cell division (RND) (TC 2.A.6) family.</text>
</comment>
<keyword evidence="3" id="KW-0813">Transport</keyword>
<reference evidence="10 11" key="1">
    <citation type="submission" date="2023-03" db="EMBL/GenBank/DDBJ databases">
        <title>Paludisphaera mucosa sp. nov. a novel planctomycete from northern fen.</title>
        <authorList>
            <person name="Ivanova A."/>
        </authorList>
    </citation>
    <scope>NUCLEOTIDE SEQUENCE [LARGE SCALE GENOMIC DNA]</scope>
    <source>
        <strain evidence="10 11">Pla2</strain>
    </source>
</reference>
<dbReference type="NCBIfam" id="NF000282">
    <property type="entry name" value="RND_permease_1"/>
    <property type="match status" value="1"/>
</dbReference>
<feature type="transmembrane region" description="Helical" evidence="9">
    <location>
        <begin position="369"/>
        <end position="389"/>
    </location>
</feature>
<protein>
    <submittedName>
        <fullName evidence="10">Multidrug efflux RND transporter permease subunit</fullName>
    </submittedName>
</protein>
<feature type="transmembrane region" description="Helical" evidence="9">
    <location>
        <begin position="440"/>
        <end position="466"/>
    </location>
</feature>
<evidence type="ECO:0000256" key="5">
    <source>
        <dbReference type="ARBA" id="ARBA00022519"/>
    </source>
</evidence>
<sequence length="1078" mass="117881">MRIAHFFIDRPIFATVISIVITIFGAISYLALPAAQYPDIVPPTIVVRANYPGASPEVTADTVATPIEQEVNGVEDMLYMSSQCTVDGQMELTVTFKLGTDLDNAQVLVQNRVSSAEPRLPEEVRRQGVTTLKASPDILMVIHLVSPDHRYDQLYMSNYALIQVRDALSRIDGVGSINTPGLREYSMRIWLDPERLSHLSLIPSDVVKAMQGQNLQVASGVIGQAPQATKGDFQLTVKTLGRLIDPQQFSDIIIKTAEDGRVVRVGDVARIELGARDYTINSYVDGETGVGMAITQRPGSNALATAAALQETIDRLSKNFPEGLEYRIAYNPTVFVRESIDSVIHTLYEAAVLVVIVVLIFLQNWRATLIPLIAIPVSLVGTFAAMSAFGFSLNMLSLFGLVLAIGIVVDDAIVVVENVERHIKAGLSPRNAAHKAMDEVTAAVIAIAVGLSAVFVPTAFIAGISGQFYRQFALTIAVSTLISAFVSLTLSPALCAILLQPHGARKDWFGRLWDLAFGWFFRGFNRVFEGVSNRYARVVGWLLRRLAIPLLMYAVLIGLTCYGFRTVPAGFIPRQDKGYLITVIQLPDGASLARTDAIVRRASEIIRRNPVVGHTVEFVGYSGAARSNNPSAAVIFFGPPLPNERKHAHDQPNILNELVNVQRELMAIPDANIFVIPAPPVQGLGTSGGFKFLIQDREGHGARALQEATQELIAAARKEPALAGVFTIYGATTPQLFAEIDRVKAQMLDVPLTNIFDTLQVNLGSAYVNDFNLYGRTFQVRTQAEESFRDQAEDINQLKTRNATGEMVPLGSTVDVRWETGPDRVVRYNMYPAAEVQGDTAPGYSSGQAIQTIERLAREVLPQGMSIEWTDIAYQEQLAGNSALYIFPLCVLFVFLVHSAEYESWTLPLAIILIAPVCLPFALGGVWLRGMDNNLITQISFVVLIGLAAKNAVLIVEFAKHQEEEGHTPFEAAVEACRLRLRPIIMTSFAFILGVLPLARAVGPGYEMRRVLGTTVFSGMLGVTFFGLFLTPAFYVVLRKLSNRFWGGRAGLATSHVVPVGPTFARAETGHEELQAAR</sequence>
<evidence type="ECO:0000256" key="1">
    <source>
        <dbReference type="ARBA" id="ARBA00004429"/>
    </source>
</evidence>
<dbReference type="EMBL" id="JARRAG010000002">
    <property type="protein sequence ID" value="MDG3006134.1"/>
    <property type="molecule type" value="Genomic_DNA"/>
</dbReference>
<feature type="transmembrane region" description="Helical" evidence="9">
    <location>
        <begin position="979"/>
        <end position="999"/>
    </location>
</feature>
<dbReference type="SUPFAM" id="SSF82693">
    <property type="entry name" value="Multidrug efflux transporter AcrB pore domain, PN1, PN2, PC1 and PC2 subdomains"/>
    <property type="match status" value="4"/>
</dbReference>
<dbReference type="InterPro" id="IPR004764">
    <property type="entry name" value="MdtF-like"/>
</dbReference>
<feature type="transmembrane region" description="Helical" evidence="9">
    <location>
        <begin position="878"/>
        <end position="897"/>
    </location>
</feature>
<feature type="transmembrane region" description="Helical" evidence="9">
    <location>
        <begin position="909"/>
        <end position="929"/>
    </location>
</feature>
<feature type="transmembrane region" description="Helical" evidence="9">
    <location>
        <begin position="935"/>
        <end position="958"/>
    </location>
</feature>
<evidence type="ECO:0000313" key="11">
    <source>
        <dbReference type="Proteomes" id="UP001216907"/>
    </source>
</evidence>
<feature type="transmembrane region" description="Helical" evidence="9">
    <location>
        <begin position="343"/>
        <end position="362"/>
    </location>
</feature>
<dbReference type="Pfam" id="PF00873">
    <property type="entry name" value="ACR_tran"/>
    <property type="match status" value="1"/>
</dbReference>
<dbReference type="SUPFAM" id="SSF82714">
    <property type="entry name" value="Multidrug efflux transporter AcrB TolC docking domain, DN and DC subdomains"/>
    <property type="match status" value="2"/>
</dbReference>
<evidence type="ECO:0000256" key="2">
    <source>
        <dbReference type="ARBA" id="ARBA00010942"/>
    </source>
</evidence>
<keyword evidence="5" id="KW-0997">Cell inner membrane</keyword>
<dbReference type="PRINTS" id="PR00702">
    <property type="entry name" value="ACRIFLAVINRP"/>
</dbReference>
<feature type="transmembrane region" description="Helical" evidence="9">
    <location>
        <begin position="1011"/>
        <end position="1038"/>
    </location>
</feature>
<keyword evidence="11" id="KW-1185">Reference proteome</keyword>
<dbReference type="PANTHER" id="PTHR32063:SF11">
    <property type="entry name" value="CATION OR DRUG EFFLUX SYSTEM PROTEIN"/>
    <property type="match status" value="1"/>
</dbReference>
<comment type="subcellular location">
    <subcellularLocation>
        <location evidence="1">Cell inner membrane</location>
        <topology evidence="1">Multi-pass membrane protein</topology>
    </subcellularLocation>
</comment>
<dbReference type="RefSeq" id="WP_277862435.1">
    <property type="nucleotide sequence ID" value="NZ_JARRAG010000002.1"/>
</dbReference>
<evidence type="ECO:0000256" key="9">
    <source>
        <dbReference type="SAM" id="Phobius"/>
    </source>
</evidence>
<evidence type="ECO:0000256" key="8">
    <source>
        <dbReference type="ARBA" id="ARBA00023136"/>
    </source>
</evidence>
<evidence type="ECO:0000256" key="4">
    <source>
        <dbReference type="ARBA" id="ARBA00022475"/>
    </source>
</evidence>
<keyword evidence="7 9" id="KW-1133">Transmembrane helix</keyword>
<evidence type="ECO:0000256" key="6">
    <source>
        <dbReference type="ARBA" id="ARBA00022692"/>
    </source>
</evidence>
<evidence type="ECO:0000256" key="7">
    <source>
        <dbReference type="ARBA" id="ARBA00022989"/>
    </source>
</evidence>
<dbReference type="SUPFAM" id="SSF82866">
    <property type="entry name" value="Multidrug efflux transporter AcrB transmembrane domain"/>
    <property type="match status" value="2"/>
</dbReference>
<dbReference type="Gene3D" id="3.30.70.1320">
    <property type="entry name" value="Multidrug efflux transporter AcrB pore domain like"/>
    <property type="match status" value="1"/>
</dbReference>
<feature type="transmembrane region" description="Helical" evidence="9">
    <location>
        <begin position="546"/>
        <end position="565"/>
    </location>
</feature>
<dbReference type="Gene3D" id="3.30.70.1430">
    <property type="entry name" value="Multidrug efflux transporter AcrB pore domain"/>
    <property type="match status" value="2"/>
</dbReference>
<dbReference type="Gene3D" id="1.20.1640.10">
    <property type="entry name" value="Multidrug efflux transporter AcrB transmembrane domain"/>
    <property type="match status" value="2"/>
</dbReference>
<dbReference type="Gene3D" id="3.30.70.1440">
    <property type="entry name" value="Multidrug efflux transporter AcrB pore domain"/>
    <property type="match status" value="1"/>
</dbReference>
<keyword evidence="4" id="KW-1003">Cell membrane</keyword>
<proteinExistence type="inferred from homology"/>
<feature type="transmembrane region" description="Helical" evidence="9">
    <location>
        <begin position="395"/>
        <end position="419"/>
    </location>
</feature>
<dbReference type="InterPro" id="IPR027463">
    <property type="entry name" value="AcrB_DN_DC_subdom"/>
</dbReference>
<gene>
    <name evidence="10" type="ORF">PZE19_20365</name>
</gene>
<evidence type="ECO:0000256" key="3">
    <source>
        <dbReference type="ARBA" id="ARBA00022448"/>
    </source>
</evidence>
<keyword evidence="8 9" id="KW-0472">Membrane</keyword>
<name>A0ABT6FF24_9BACT</name>